<dbReference type="InterPro" id="IPR006194">
    <property type="entry name" value="Gly-tRNA-synth_heterodimer"/>
</dbReference>
<dbReference type="RefSeq" id="WP_016874166.1">
    <property type="nucleotide sequence ID" value="NZ_AJLN01000116.1"/>
</dbReference>
<name>A0A3S0ZYT7_CHLFR</name>
<keyword evidence="1" id="KW-0472">Membrane</keyword>
<feature type="transmembrane region" description="Helical" evidence="1">
    <location>
        <begin position="366"/>
        <end position="383"/>
    </location>
</feature>
<reference evidence="2 3" key="1">
    <citation type="journal article" date="2019" name="Genome Biol. Evol.">
        <title>Day and night: Metabolic profiles and evolutionary relationships of six axenic non-marine cyanobacteria.</title>
        <authorList>
            <person name="Will S.E."/>
            <person name="Henke P."/>
            <person name="Boedeker C."/>
            <person name="Huang S."/>
            <person name="Brinkmann H."/>
            <person name="Rohde M."/>
            <person name="Jarek M."/>
            <person name="Friedl T."/>
            <person name="Seufert S."/>
            <person name="Schumacher M."/>
            <person name="Overmann J."/>
            <person name="Neumann-Schaal M."/>
            <person name="Petersen J."/>
        </authorList>
    </citation>
    <scope>NUCLEOTIDE SEQUENCE [LARGE SCALE GENOMIC DNA]</scope>
    <source>
        <strain evidence="2 3">PCC 6912</strain>
    </source>
</reference>
<feature type="transmembrane region" description="Helical" evidence="1">
    <location>
        <begin position="332"/>
        <end position="354"/>
    </location>
</feature>
<evidence type="ECO:0000313" key="3">
    <source>
        <dbReference type="Proteomes" id="UP000268857"/>
    </source>
</evidence>
<dbReference type="GO" id="GO:0005737">
    <property type="term" value="C:cytoplasm"/>
    <property type="evidence" value="ECO:0007669"/>
    <property type="project" value="InterPro"/>
</dbReference>
<proteinExistence type="predicted"/>
<organism evidence="2 3">
    <name type="scientific">Chlorogloeopsis fritschii PCC 6912</name>
    <dbReference type="NCBI Taxonomy" id="211165"/>
    <lineage>
        <taxon>Bacteria</taxon>
        <taxon>Bacillati</taxon>
        <taxon>Cyanobacteriota</taxon>
        <taxon>Cyanophyceae</taxon>
        <taxon>Nostocales</taxon>
        <taxon>Chlorogloeopsidaceae</taxon>
        <taxon>Chlorogloeopsis</taxon>
    </lineage>
</organism>
<keyword evidence="3" id="KW-1185">Reference proteome</keyword>
<dbReference type="Proteomes" id="UP000268857">
    <property type="component" value="Unassembled WGS sequence"/>
</dbReference>
<keyword evidence="1" id="KW-0812">Transmembrane</keyword>
<dbReference type="OrthoDB" id="501434at2"/>
<feature type="transmembrane region" description="Helical" evidence="1">
    <location>
        <begin position="185"/>
        <end position="213"/>
    </location>
</feature>
<feature type="transmembrane region" description="Helical" evidence="1">
    <location>
        <begin position="161"/>
        <end position="178"/>
    </location>
</feature>
<dbReference type="GO" id="GO:0005524">
    <property type="term" value="F:ATP binding"/>
    <property type="evidence" value="ECO:0007669"/>
    <property type="project" value="InterPro"/>
</dbReference>
<evidence type="ECO:0000313" key="2">
    <source>
        <dbReference type="EMBL" id="RUR86920.1"/>
    </source>
</evidence>
<dbReference type="EMBL" id="RSCJ01000001">
    <property type="protein sequence ID" value="RUR86920.1"/>
    <property type="molecule type" value="Genomic_DNA"/>
</dbReference>
<keyword evidence="1" id="KW-1133">Transmembrane helix</keyword>
<gene>
    <name evidence="2" type="ORF">PCC6912_03630</name>
</gene>
<dbReference type="PROSITE" id="PS50861">
    <property type="entry name" value="AA_TRNA_LIGASE_II_GLYAB"/>
    <property type="match status" value="1"/>
</dbReference>
<dbReference type="GO" id="GO:0006426">
    <property type="term" value="P:glycyl-tRNA aminoacylation"/>
    <property type="evidence" value="ECO:0007669"/>
    <property type="project" value="InterPro"/>
</dbReference>
<sequence length="544" mass="61948">MQKKPLLKIEASSASNLVFRLAGIFFILCLLFTLHRYYSFYASFDQGIFNQVFWNNLHGRFFQSSLSSSLSTNVVHAGEIPTVYYHRLGQHFTPALLLWLPIYALFPSPATLTVLQVTLITAAGLVLYILARQYLKPSLAIMITASFYAANAVIGPTLSNFHDISQIPLFVFTLLLAMEKRRWWLFWLMAILILAVREDAGVGLFGVGVYMVLSKRFPRAGIGVCILSFGYMLALTNLIMPLFSKDISQRFMLERFGQYAEGEEASTLEIIWGMISNPVRLLVELVTPIDRTIKYLLGQWLPLAFVPAVAPASWMIAGFPLLKLFLGKGESVLAITIRYALTVVPGLFYGAILWWSQHQQKFTPSFRRFWVGCICVSLFFSFASNPNRTFYFLIPDSVNPWVYVSLPRQWQHVEQMRPLLAQIPQDASVSATTYIVPHLSSRREILRLPVLELRNDAKQVIQVDYAIADLWQLQKYQAAFKSDRRLLQDLTKLIDQVSNNREYGIIGFRDGVILLKKAANSDTQATAAWLQFRQQLQLKKQLAT</sequence>
<dbReference type="Pfam" id="PF09852">
    <property type="entry name" value="DUF2079"/>
    <property type="match status" value="1"/>
</dbReference>
<evidence type="ECO:0000256" key="1">
    <source>
        <dbReference type="SAM" id="Phobius"/>
    </source>
</evidence>
<dbReference type="AlphaFoldDB" id="A0A3S0ZYT7"/>
<feature type="transmembrane region" description="Helical" evidence="1">
    <location>
        <begin position="300"/>
        <end position="326"/>
    </location>
</feature>
<comment type="caution">
    <text evidence="2">The sequence shown here is derived from an EMBL/GenBank/DDBJ whole genome shotgun (WGS) entry which is preliminary data.</text>
</comment>
<protein>
    <submittedName>
        <fullName evidence="2">Uncharacterized protein</fullName>
    </submittedName>
</protein>
<dbReference type="GO" id="GO:0004820">
    <property type="term" value="F:glycine-tRNA ligase activity"/>
    <property type="evidence" value="ECO:0007669"/>
    <property type="project" value="InterPro"/>
</dbReference>
<feature type="transmembrane region" description="Helical" evidence="1">
    <location>
        <begin position="219"/>
        <end position="243"/>
    </location>
</feature>
<feature type="transmembrane region" description="Helical" evidence="1">
    <location>
        <begin position="17"/>
        <end position="34"/>
    </location>
</feature>
<dbReference type="STRING" id="211165.GCA_000317285_05276"/>
<feature type="transmembrane region" description="Helical" evidence="1">
    <location>
        <begin position="112"/>
        <end position="131"/>
    </location>
</feature>
<feature type="transmembrane region" description="Helical" evidence="1">
    <location>
        <begin position="138"/>
        <end position="155"/>
    </location>
</feature>
<accession>A0A3S0ZYT7</accession>
<dbReference type="InterPro" id="IPR018650">
    <property type="entry name" value="STSV1_Orf64"/>
</dbReference>